<dbReference type="Pfam" id="PF03110">
    <property type="entry name" value="SBP"/>
    <property type="match status" value="1"/>
</dbReference>
<dbReference type="Proteomes" id="UP001244341">
    <property type="component" value="Chromosome 17b"/>
</dbReference>
<keyword evidence="4" id="KW-1185">Reference proteome</keyword>
<evidence type="ECO:0000259" key="2">
    <source>
        <dbReference type="Pfam" id="PF03110"/>
    </source>
</evidence>
<name>A0ABY8UR03_TETOB</name>
<organism evidence="3 4">
    <name type="scientific">Tetradesmus obliquus</name>
    <name type="common">Green alga</name>
    <name type="synonym">Acutodesmus obliquus</name>
    <dbReference type="NCBI Taxonomy" id="3088"/>
    <lineage>
        <taxon>Eukaryota</taxon>
        <taxon>Viridiplantae</taxon>
        <taxon>Chlorophyta</taxon>
        <taxon>core chlorophytes</taxon>
        <taxon>Chlorophyceae</taxon>
        <taxon>CS clade</taxon>
        <taxon>Sphaeropleales</taxon>
        <taxon>Scenedesmaceae</taxon>
        <taxon>Tetradesmus</taxon>
    </lineage>
</organism>
<dbReference type="EMBL" id="CP126224">
    <property type="protein sequence ID" value="WIA24037.1"/>
    <property type="molecule type" value="Genomic_DNA"/>
</dbReference>
<protein>
    <recommendedName>
        <fullName evidence="2">SBP-type domain-containing protein</fullName>
    </recommendedName>
</protein>
<gene>
    <name evidence="3" type="ORF">OEZ85_013655</name>
</gene>
<feature type="region of interest" description="Disordered" evidence="1">
    <location>
        <begin position="1"/>
        <end position="57"/>
    </location>
</feature>
<feature type="domain" description="SBP-type" evidence="2">
    <location>
        <begin position="64"/>
        <end position="136"/>
    </location>
</feature>
<reference evidence="3 4" key="1">
    <citation type="submission" date="2023-05" db="EMBL/GenBank/DDBJ databases">
        <title>A 100% complete, gapless, phased diploid assembly of the Scenedesmus obliquus UTEX 3031 genome.</title>
        <authorList>
            <person name="Biondi T.C."/>
            <person name="Hanschen E.R."/>
            <person name="Kwon T."/>
            <person name="Eng W."/>
            <person name="Kruse C.P.S."/>
            <person name="Koehler S.I."/>
            <person name="Kunde Y."/>
            <person name="Gleasner C.D."/>
            <person name="You Mak K.T."/>
            <person name="Polle J."/>
            <person name="Hovde B.T."/>
            <person name="Starkenburg S.R."/>
        </authorList>
    </citation>
    <scope>NUCLEOTIDE SEQUENCE [LARGE SCALE GENOMIC DNA]</scope>
    <source>
        <strain evidence="3 4">DOE0152z</strain>
    </source>
</reference>
<evidence type="ECO:0000313" key="3">
    <source>
        <dbReference type="EMBL" id="WIA24037.1"/>
    </source>
</evidence>
<feature type="compositionally biased region" description="Low complexity" evidence="1">
    <location>
        <begin position="213"/>
        <end position="267"/>
    </location>
</feature>
<accession>A0ABY8UR03</accession>
<dbReference type="Gene3D" id="4.10.1100.10">
    <property type="entry name" value="Transcription factor, SBP-box domain"/>
    <property type="match status" value="1"/>
</dbReference>
<evidence type="ECO:0000313" key="4">
    <source>
        <dbReference type="Proteomes" id="UP001244341"/>
    </source>
</evidence>
<dbReference type="SUPFAM" id="SSF103612">
    <property type="entry name" value="SBT domain"/>
    <property type="match status" value="1"/>
</dbReference>
<evidence type="ECO:0000256" key="1">
    <source>
        <dbReference type="SAM" id="MobiDB-lite"/>
    </source>
</evidence>
<proteinExistence type="predicted"/>
<feature type="compositionally biased region" description="Polar residues" evidence="1">
    <location>
        <begin position="159"/>
        <end position="187"/>
    </location>
</feature>
<dbReference type="InterPro" id="IPR036893">
    <property type="entry name" value="SBP_sf"/>
</dbReference>
<feature type="compositionally biased region" description="Polar residues" evidence="1">
    <location>
        <begin position="42"/>
        <end position="52"/>
    </location>
</feature>
<dbReference type="InterPro" id="IPR004333">
    <property type="entry name" value="SBP_dom"/>
</dbReference>
<feature type="region of interest" description="Disordered" evidence="1">
    <location>
        <begin position="137"/>
        <end position="274"/>
    </location>
</feature>
<sequence length="274" mass="29809">MLSAADCPYSSADSSTFRGMSRSMGDIDDQAGTPDAADEEQQYQAGTVQDKQATNRRRSKSGLCQVQGCGTHLKRLRKTYCTRLGICPACMKASSVRLPGDNSEPMRFCFQCGKVQPLTMFEGNKRSCMASLQKRHVAPESNDAGPPLHSSSKRRTCRGSHSGSTGEAGASQQLPASDGNAAQQAGSRHSPAGWPAEAAGSWAAMQPGLQDWQQQQQQQQLGSQDSQLQQQQLGLQDSQLQQQQLGLQGSQQQQQQQQQRQQRQQLLPEDVLCA</sequence>